<dbReference type="InterPro" id="IPR013538">
    <property type="entry name" value="ASHA1/2-like_C"/>
</dbReference>
<proteinExistence type="inferred from homology"/>
<dbReference type="Proteomes" id="UP000190888">
    <property type="component" value="Unassembled WGS sequence"/>
</dbReference>
<organism evidence="3 4">
    <name type="scientific">Sediminibacterium ginsengisoli</name>
    <dbReference type="NCBI Taxonomy" id="413434"/>
    <lineage>
        <taxon>Bacteria</taxon>
        <taxon>Pseudomonadati</taxon>
        <taxon>Bacteroidota</taxon>
        <taxon>Chitinophagia</taxon>
        <taxon>Chitinophagales</taxon>
        <taxon>Chitinophagaceae</taxon>
        <taxon>Sediminibacterium</taxon>
    </lineage>
</organism>
<evidence type="ECO:0000313" key="3">
    <source>
        <dbReference type="EMBL" id="SJZ51449.1"/>
    </source>
</evidence>
<evidence type="ECO:0000259" key="2">
    <source>
        <dbReference type="Pfam" id="PF08327"/>
    </source>
</evidence>
<dbReference type="CDD" id="cd07814">
    <property type="entry name" value="SRPBCC_CalC_Aha1-like"/>
    <property type="match status" value="1"/>
</dbReference>
<gene>
    <name evidence="3" type="ORF">SAMN04488132_102387</name>
</gene>
<dbReference type="SUPFAM" id="SSF55961">
    <property type="entry name" value="Bet v1-like"/>
    <property type="match status" value="1"/>
</dbReference>
<dbReference type="AlphaFoldDB" id="A0A1T4L9N3"/>
<accession>A0A1T4L9N3</accession>
<comment type="similarity">
    <text evidence="1">Belongs to the AHA1 family.</text>
</comment>
<evidence type="ECO:0000256" key="1">
    <source>
        <dbReference type="ARBA" id="ARBA00006817"/>
    </source>
</evidence>
<evidence type="ECO:0000313" key="4">
    <source>
        <dbReference type="Proteomes" id="UP000190888"/>
    </source>
</evidence>
<dbReference type="STRING" id="413434.SAMN04488132_102387"/>
<name>A0A1T4L9N3_9BACT</name>
<sequence>MTSADFNTTILVDQTPEAVFKAASNVRGWWSESIEGNTDQLNEEFLYYYKDVHISKMKIIEYIPGKMIVWQVLNNHFSFTKDKTEWNGNRIVFEITPKGDKTELRFTQEGLTPANECYSVCHDAWTSYIQGSLKDLITTGKGKPNAKEGGLNEELIEKWKLPRK</sequence>
<reference evidence="3 4" key="1">
    <citation type="submission" date="2017-02" db="EMBL/GenBank/DDBJ databases">
        <authorList>
            <person name="Peterson S.W."/>
        </authorList>
    </citation>
    <scope>NUCLEOTIDE SEQUENCE [LARGE SCALE GENOMIC DNA]</scope>
    <source>
        <strain evidence="3 4">DSM 22335</strain>
    </source>
</reference>
<dbReference type="EMBL" id="FUWH01000002">
    <property type="protein sequence ID" value="SJZ51449.1"/>
    <property type="molecule type" value="Genomic_DNA"/>
</dbReference>
<dbReference type="InterPro" id="IPR023393">
    <property type="entry name" value="START-like_dom_sf"/>
</dbReference>
<dbReference type="Pfam" id="PF08327">
    <property type="entry name" value="AHSA1"/>
    <property type="match status" value="1"/>
</dbReference>
<feature type="domain" description="Activator of Hsp90 ATPase homologue 1/2-like C-terminal" evidence="2">
    <location>
        <begin position="16"/>
        <end position="136"/>
    </location>
</feature>
<dbReference type="Gene3D" id="3.30.530.20">
    <property type="match status" value="1"/>
</dbReference>
<keyword evidence="4" id="KW-1185">Reference proteome</keyword>
<dbReference type="RefSeq" id="WP_078830336.1">
    <property type="nucleotide sequence ID" value="NZ_FUWH01000002.1"/>
</dbReference>
<dbReference type="OrthoDB" id="287565at2"/>
<protein>
    <submittedName>
        <fullName evidence="3">Activator of Hsp90 ATPase homolog 1-like protein</fullName>
    </submittedName>
</protein>